<dbReference type="PROSITE" id="PS51470">
    <property type="entry name" value="FG_GAP"/>
    <property type="match status" value="1"/>
</dbReference>
<proteinExistence type="inferred from homology"/>
<feature type="transmembrane region" description="Helical" evidence="11">
    <location>
        <begin position="646"/>
        <end position="667"/>
    </location>
</feature>
<dbReference type="InterPro" id="IPR032421">
    <property type="entry name" value="PMT_4TMC"/>
</dbReference>
<feature type="repeat" description="FG-GAP" evidence="9">
    <location>
        <begin position="1098"/>
        <end position="1157"/>
    </location>
</feature>
<dbReference type="InterPro" id="IPR027005">
    <property type="entry name" value="PMT-like"/>
</dbReference>
<feature type="domain" description="ArnT-like N-terminal" evidence="12">
    <location>
        <begin position="514"/>
        <end position="673"/>
    </location>
</feature>
<comment type="subcellular location">
    <subcellularLocation>
        <location evidence="1">Endomembrane system</location>
        <topology evidence="1">Multi-pass membrane protein</topology>
    </subcellularLocation>
</comment>
<evidence type="ECO:0000313" key="15">
    <source>
        <dbReference type="Proteomes" id="UP000323011"/>
    </source>
</evidence>
<feature type="compositionally biased region" description="Low complexity" evidence="10">
    <location>
        <begin position="70"/>
        <end position="80"/>
    </location>
</feature>
<feature type="transmembrane region" description="Helical" evidence="11">
    <location>
        <begin position="595"/>
        <end position="616"/>
    </location>
</feature>
<feature type="domain" description="Protein O-mannosyl-transferase C-terminal four TM" evidence="13">
    <location>
        <begin position="879"/>
        <end position="1058"/>
    </location>
</feature>
<evidence type="ECO:0000256" key="6">
    <source>
        <dbReference type="ARBA" id="ARBA00022692"/>
    </source>
</evidence>
<evidence type="ECO:0000256" key="2">
    <source>
        <dbReference type="ARBA" id="ARBA00004922"/>
    </source>
</evidence>
<keyword evidence="15" id="KW-1185">Reference proteome</keyword>
<dbReference type="Pfam" id="PF02366">
    <property type="entry name" value="PMT"/>
    <property type="match status" value="1"/>
</dbReference>
<feature type="transmembrane region" description="Helical" evidence="11">
    <location>
        <begin position="938"/>
        <end position="957"/>
    </location>
</feature>
<comment type="pathway">
    <text evidence="2">Protein modification; protein glycosylation.</text>
</comment>
<feature type="transmembrane region" description="Helical" evidence="11">
    <location>
        <begin position="978"/>
        <end position="996"/>
    </location>
</feature>
<dbReference type="Gene3D" id="2.130.10.130">
    <property type="entry name" value="Integrin alpha, N-terminal"/>
    <property type="match status" value="1"/>
</dbReference>
<feature type="transmembrane region" description="Helical" evidence="11">
    <location>
        <begin position="312"/>
        <end position="332"/>
    </location>
</feature>
<dbReference type="GO" id="GO:0012505">
    <property type="term" value="C:endomembrane system"/>
    <property type="evidence" value="ECO:0007669"/>
    <property type="project" value="UniProtKB-SubCell"/>
</dbReference>
<dbReference type="GO" id="GO:0000030">
    <property type="term" value="F:mannosyltransferase activity"/>
    <property type="evidence" value="ECO:0007669"/>
    <property type="project" value="InterPro"/>
</dbReference>
<evidence type="ECO:0000256" key="8">
    <source>
        <dbReference type="ARBA" id="ARBA00023136"/>
    </source>
</evidence>
<feature type="transmembrane region" description="Helical" evidence="11">
    <location>
        <begin position="271"/>
        <end position="291"/>
    </location>
</feature>
<evidence type="ECO:0000256" key="3">
    <source>
        <dbReference type="ARBA" id="ARBA00007222"/>
    </source>
</evidence>
<evidence type="ECO:0000313" key="14">
    <source>
        <dbReference type="EMBL" id="KAA0145736.1"/>
    </source>
</evidence>
<keyword evidence="6 11" id="KW-0812">Transmembrane</keyword>
<evidence type="ECO:0000259" key="13">
    <source>
        <dbReference type="Pfam" id="PF16192"/>
    </source>
</evidence>
<dbReference type="InterPro" id="IPR013519">
    <property type="entry name" value="Int_alpha_beta-p"/>
</dbReference>
<feature type="transmembrane region" description="Helical" evidence="11">
    <location>
        <begin position="338"/>
        <end position="357"/>
    </location>
</feature>
<evidence type="ECO:0000256" key="5">
    <source>
        <dbReference type="ARBA" id="ARBA00022679"/>
    </source>
</evidence>
<dbReference type="GO" id="GO:0006493">
    <property type="term" value="P:protein O-linked glycosylation"/>
    <property type="evidence" value="ECO:0007669"/>
    <property type="project" value="InterPro"/>
</dbReference>
<dbReference type="SMART" id="SM00191">
    <property type="entry name" value="Int_alpha"/>
    <property type="match status" value="3"/>
</dbReference>
<dbReference type="Pfam" id="PF16192">
    <property type="entry name" value="PMT_4TMC"/>
    <property type="match status" value="1"/>
</dbReference>
<feature type="region of interest" description="Disordered" evidence="10">
    <location>
        <begin position="455"/>
        <end position="491"/>
    </location>
</feature>
<keyword evidence="5" id="KW-0808">Transferase</keyword>
<dbReference type="UniPathway" id="UPA00378"/>
<feature type="transmembrane region" description="Helical" evidence="11">
    <location>
        <begin position="369"/>
        <end position="392"/>
    </location>
</feature>
<evidence type="ECO:0000256" key="4">
    <source>
        <dbReference type="ARBA" id="ARBA00022676"/>
    </source>
</evidence>
<evidence type="ECO:0000256" key="9">
    <source>
        <dbReference type="PROSITE-ProRule" id="PRU00803"/>
    </source>
</evidence>
<dbReference type="EMBL" id="VLTN01000134">
    <property type="protein sequence ID" value="KAA0145736.1"/>
    <property type="molecule type" value="Genomic_DNA"/>
</dbReference>
<dbReference type="InterPro" id="IPR003342">
    <property type="entry name" value="ArnT-like_N"/>
</dbReference>
<feature type="transmembrane region" description="Helical" evidence="11">
    <location>
        <begin position="230"/>
        <end position="251"/>
    </location>
</feature>
<reference evidence="14 15" key="1">
    <citation type="submission" date="2019-07" db="EMBL/GenBank/DDBJ databases">
        <title>Genomes of Cafeteria roenbergensis.</title>
        <authorList>
            <person name="Fischer M.G."/>
            <person name="Hackl T."/>
            <person name="Roman M."/>
        </authorList>
    </citation>
    <scope>NUCLEOTIDE SEQUENCE [LARGE SCALE GENOMIC DNA]</scope>
    <source>
        <strain evidence="14 15">BVI</strain>
    </source>
</reference>
<name>A0A5A8BYG0_CAFRO</name>
<dbReference type="Proteomes" id="UP000323011">
    <property type="component" value="Unassembled WGS sequence"/>
</dbReference>
<feature type="transmembrane region" description="Helical" evidence="11">
    <location>
        <begin position="172"/>
        <end position="194"/>
    </location>
</feature>
<dbReference type="GO" id="GO:0016020">
    <property type="term" value="C:membrane"/>
    <property type="evidence" value="ECO:0007669"/>
    <property type="project" value="InterPro"/>
</dbReference>
<organism evidence="14 15">
    <name type="scientific">Cafeteria roenbergensis</name>
    <name type="common">Marine flagellate</name>
    <dbReference type="NCBI Taxonomy" id="33653"/>
    <lineage>
        <taxon>Eukaryota</taxon>
        <taxon>Sar</taxon>
        <taxon>Stramenopiles</taxon>
        <taxon>Bigyra</taxon>
        <taxon>Opalozoa</taxon>
        <taxon>Bicosoecida</taxon>
        <taxon>Cafeteriaceae</taxon>
        <taxon>Cafeteria</taxon>
    </lineage>
</organism>
<evidence type="ECO:0000256" key="7">
    <source>
        <dbReference type="ARBA" id="ARBA00022989"/>
    </source>
</evidence>
<dbReference type="InterPro" id="IPR028994">
    <property type="entry name" value="Integrin_alpha_N"/>
</dbReference>
<keyword evidence="7 11" id="KW-1133">Transmembrane helix</keyword>
<feature type="transmembrane region" description="Helical" evidence="11">
    <location>
        <begin position="777"/>
        <end position="793"/>
    </location>
</feature>
<evidence type="ECO:0000256" key="1">
    <source>
        <dbReference type="ARBA" id="ARBA00004127"/>
    </source>
</evidence>
<accession>A0A5A8BYG0</accession>
<comment type="similarity">
    <text evidence="3">Belongs to the glycosyltransferase 39 family.</text>
</comment>
<sequence>MTLEDVESHPPAASGPPTDTRPSRGPGHRGRRSSLVVVAGGAGGQQRLTPGSKGGPGSSRAASKRRFRLPTAADAGAPPDAEARPGHARKGSSKASLPSRDDSEELGAKVQLQVSSWSFGNIMGVLEPVIEFGTVGAVAFRGFALGLWDLPSSETISVAIQGIVFESSLGELLSAAGLFWACAAVALVFPLLSLRGVRRAREGKLGTVTGVDGRRRPAPLLSFEGVYMQLLSLAGGIGFFFIIKTLLGMLACNYTAEGTPLYQDPTIQCWRGFHLAWVALAIVSGLLYYPLATFISPSMAYASPSLDLKYSLGWTVAASQAKLLLSAAMVFFPREDELAVPCAVAIGISVVLSVYLFTRRPCLVDRVNLWRGSLLLLAAWPNLLLLLLLVGLPADAAKIMLLSGWALGLAFTVAADCCGGERLVGIWTPAPKSSTDPGSRGKAVELQRIGSPAMSAVQHRGTARTRKGAGAEVVGDDAAPSAASPRLPESADDAQEETSELFWGLPEWPTMHVLLFALGVLTRFYRLDSPRGVVFDEHHFGRFTNQYNRGTYLFDIHPPLGKLVFYVVSRIAGYNPDACDYAEISNVYGEDCNFMPLRATAALFGCLTVPLLYSICRRMGCRVVAASFGALLFLTDNLNLIESRLILVDSQLIFFAALSLWVALCYWERRRKHEDAVLLLGRSLARVKASARDVSKTGSGSVDSDDVINRGYGSLGVWVPPPFTIIARPGRSTSDGDDLGTSEVQNPVAVEAAAYGIGRPKHERATPPAIMTIAERMVWAVVLGTVCGCAVSIKWTNLATPGMIAIESFFGLFFLREAAPLPDLLVMGASALFVYTLWFFIHFALLPFTGDGDAFMRVEFQRTIINNTNYDPNAPKPFFLTSFVQLNQEMLSANARIDTPHHWMSKWWTWPINARGVLYYSKDIGKDNQLIYLVGNPAVIWLVLIGVLGGFAVLLTYCRYRSGPDTFFPNWMRAFSSTLTYTCLVWLINLIPYILVSRAAFVYHYMPALLYAELATAILVDKVSGNQVGFVVQVLSAIVVGVWLLFAPWVYGIPIRRTAHLRQLLPARAGHILSRDQCAHAGAITVAVVDAGGLPIRQHRIIDPSGSPGDAFGSALAWIGEDLNGDSKLNELAVGAPGRGSQGAVVILSLGSNGSASTLAVIEPGDGAALGFGSVLAWIPRDLDGDGFMAQMLVAAPQSHSGDVFVFSVVFNDTGGVRSIRSHNLGAAGDDSGTAVALAVMARDVDGNVLTAEILVGVPSATAPGNVTHAGAVHLLSVDAFGQFVSDQTLSASSTPVTGQRYGCSVAWTAADLDSDPWTSEAAVASCPAWPQNSSVSVISISQSGSAWETASWSLSEPLAGPTLPMGWSDIDVDGDGAINDLLVGSPSAPGGGSIKVFSVDLYEGAKLTGSIEAGTSGLPANATTGGMLLGAVLARPVLAGNLVATAFRDHADQDAVMPTSRDPGSVVFCNANVYPVSVGNCIGLSIGHAHPDRFDFGYAVGHTDLERFDLGHPVGFAEPVRVVVADNDSITIGNSLSLYVSGYLSDTWPLATLHIDTSNSVLNRVVPPLIGASPGNGSASSSFLGHVDDLMGWSLPLSATDVSALESKSFSPLSLPPALVMLYDFDAVRRCDTRGMAGSGADPAQQVLTVEDRVGAIPAAATFGHIASVGHAALKAAVSRGGVLPTVGDADFAVATSGLPGAPLTMPVVSTYSYDNYPISSQPAPVRLAPCGFCAGKIGPVPDAGLSGLPDLALEVPVSAGSCSSPNASLSGQAECTGVSVVCRSLSGAVRLSVALAPANASLADKDRAAARAHHLSLAQEASFDGRTLPTSSIAIVGVHLLPTEPVPEAVLDSVAGTISEAALRSTLHSRIMLRRLSPSPGRLSIFLSMVATLLKERIGLSTSAATPFTAAEPWMAETSGWLSRQEVWVDIDAQNATLRPLHTPTGLASLAGEPALELNGTALGDLGSLVELSFTVRVQTRLVQREQFAQVVLDDIPQLSAAISVAGRELGLQQLRSSIDAAHKIARAVSVASGHGESWAQRQRCVASFA</sequence>
<evidence type="ECO:0000256" key="11">
    <source>
        <dbReference type="SAM" id="Phobius"/>
    </source>
</evidence>
<dbReference type="PANTHER" id="PTHR10050:SF51">
    <property type="entry name" value="PROTEIN O-MANNOSYL-TRANSFERASE 1"/>
    <property type="match status" value="1"/>
</dbReference>
<feature type="transmembrane region" description="Helical" evidence="11">
    <location>
        <begin position="824"/>
        <end position="846"/>
    </location>
</feature>
<comment type="caution">
    <text evidence="14">The sequence shown here is derived from an EMBL/GenBank/DDBJ whole genome shotgun (WGS) entry which is preliminary data.</text>
</comment>
<dbReference type="PANTHER" id="PTHR10050">
    <property type="entry name" value="DOLICHYL-PHOSPHATE-MANNOSE--PROTEIN MANNOSYLTRANSFERASE"/>
    <property type="match status" value="1"/>
</dbReference>
<keyword evidence="4" id="KW-0328">Glycosyltransferase</keyword>
<evidence type="ECO:0000259" key="12">
    <source>
        <dbReference type="Pfam" id="PF02366"/>
    </source>
</evidence>
<dbReference type="SUPFAM" id="SSF69318">
    <property type="entry name" value="Integrin alpha N-terminal domain"/>
    <property type="match status" value="1"/>
</dbReference>
<keyword evidence="8 11" id="KW-0472">Membrane</keyword>
<feature type="transmembrane region" description="Helical" evidence="11">
    <location>
        <begin position="623"/>
        <end position="640"/>
    </location>
</feature>
<gene>
    <name evidence="14" type="ORF">FNF29_08411</name>
</gene>
<protein>
    <submittedName>
        <fullName evidence="14">Uncharacterized protein</fullName>
    </submittedName>
</protein>
<feature type="transmembrane region" description="Helical" evidence="11">
    <location>
        <begin position="1028"/>
        <end position="1051"/>
    </location>
</feature>
<evidence type="ECO:0000256" key="10">
    <source>
        <dbReference type="SAM" id="MobiDB-lite"/>
    </source>
</evidence>
<feature type="compositionally biased region" description="Low complexity" evidence="10">
    <location>
        <begin position="468"/>
        <end position="479"/>
    </location>
</feature>
<feature type="region of interest" description="Disordered" evidence="10">
    <location>
        <begin position="1"/>
        <end position="105"/>
    </location>
</feature>